<evidence type="ECO:0000256" key="1">
    <source>
        <dbReference type="SAM" id="SignalP"/>
    </source>
</evidence>
<evidence type="ECO:0000313" key="3">
    <source>
        <dbReference type="Proteomes" id="UP001224838"/>
    </source>
</evidence>
<reference evidence="2 3" key="1">
    <citation type="submission" date="2023-02" db="EMBL/GenBank/DDBJ databases">
        <title>Evolution of Hrp T3SS in non-pathogenic Pseudomonas fluorescens.</title>
        <authorList>
            <person name="Liao K."/>
            <person name="Wei H."/>
            <person name="Gu Y."/>
        </authorList>
    </citation>
    <scope>NUCLEOTIDE SEQUENCE [LARGE SCALE GENOMIC DNA]</scope>
    <source>
        <strain evidence="2 3">FP2034</strain>
    </source>
</reference>
<evidence type="ECO:0000313" key="2">
    <source>
        <dbReference type="EMBL" id="WLH03298.1"/>
    </source>
</evidence>
<keyword evidence="3" id="KW-1185">Reference proteome</keyword>
<protein>
    <recommendedName>
        <fullName evidence="4">Metallo-peptidase family M12B Reprolysin-like</fullName>
    </recommendedName>
</protein>
<feature type="chain" id="PRO_5046094783" description="Metallo-peptidase family M12B Reprolysin-like" evidence="1">
    <location>
        <begin position="31"/>
        <end position="492"/>
    </location>
</feature>
<dbReference type="SUPFAM" id="SSF55486">
    <property type="entry name" value="Metalloproteases ('zincins'), catalytic domain"/>
    <property type="match status" value="1"/>
</dbReference>
<gene>
    <name evidence="2" type="ORF">PSH92_10620</name>
</gene>
<feature type="signal peptide" evidence="1">
    <location>
        <begin position="1"/>
        <end position="30"/>
    </location>
</feature>
<dbReference type="Proteomes" id="UP001224838">
    <property type="component" value="Chromosome"/>
</dbReference>
<dbReference type="EMBL" id="CP117451">
    <property type="protein sequence ID" value="WLH03298.1"/>
    <property type="molecule type" value="Genomic_DNA"/>
</dbReference>
<sequence>MNVENSFATARFSRLAVLMCALALPKLVNAATDDPQDLPQAMSASVYADAIGSARFERSAIKVEQGYTVESGNLYTRDGETGSLVVVRSPDGAVLARIDGPGKRGLLRVDAQGISTFTAALSNDSRASDTVETQEPIGRDATTSEEHRYIDLLMAYSTYALGKMDVDPVAFALMQVEETNLRLRNSLITGVSLRLAAVNIFDVPYDTSSSGLASWQLLLSPYRTIYSTDLNAAYGGWDGGNAGRAYLPGYTSALGWTSSGSDTFAHEVAHNVGGRHCWDQNGSDYNFGHDNGKTKTSLCYGDRAPYFSNPAVRDTHGLPLGDAQTADMARVWRENAARLTGYNPELPGLRMMLVSQPGNTYGQATAALGIPGGESTNVAIVALSQEVGPIRLVANGLGNSSLLSVKLLNAEGNDVTVRLRASRLKERCKSPMNVYAACTGPFTTILRLEYTSIDIGNADLLPGYYNGLLELEAQSPDSDWKIPIKVAVSLRK</sequence>
<accession>A0ABY9FIB7</accession>
<dbReference type="RefSeq" id="WP_305470497.1">
    <property type="nucleotide sequence ID" value="NZ_CP117451.1"/>
</dbReference>
<keyword evidence="1" id="KW-0732">Signal</keyword>
<evidence type="ECO:0008006" key="4">
    <source>
        <dbReference type="Google" id="ProtNLM"/>
    </source>
</evidence>
<proteinExistence type="predicted"/>
<name>A0ABY9FIB7_9PSED</name>
<organism evidence="2 3">
    <name type="scientific">Pseudomonas beijingensis</name>
    <dbReference type="NCBI Taxonomy" id="2954101"/>
    <lineage>
        <taxon>Bacteria</taxon>
        <taxon>Pseudomonadati</taxon>
        <taxon>Pseudomonadota</taxon>
        <taxon>Gammaproteobacteria</taxon>
        <taxon>Pseudomonadales</taxon>
        <taxon>Pseudomonadaceae</taxon>
        <taxon>Pseudomonas</taxon>
    </lineage>
</organism>